<name>A0AAF0QGS7_SOLVR</name>
<dbReference type="EMBL" id="CP133614">
    <property type="protein sequence ID" value="WMV22562.1"/>
    <property type="molecule type" value="Genomic_DNA"/>
</dbReference>
<evidence type="ECO:0000313" key="1">
    <source>
        <dbReference type="EMBL" id="WMV22562.1"/>
    </source>
</evidence>
<dbReference type="Proteomes" id="UP001234989">
    <property type="component" value="Chromosome 3"/>
</dbReference>
<keyword evidence="2" id="KW-1185">Reference proteome</keyword>
<accession>A0AAF0QGS7</accession>
<organism evidence="1 2">
    <name type="scientific">Solanum verrucosum</name>
    <dbReference type="NCBI Taxonomy" id="315347"/>
    <lineage>
        <taxon>Eukaryota</taxon>
        <taxon>Viridiplantae</taxon>
        <taxon>Streptophyta</taxon>
        <taxon>Embryophyta</taxon>
        <taxon>Tracheophyta</taxon>
        <taxon>Spermatophyta</taxon>
        <taxon>Magnoliopsida</taxon>
        <taxon>eudicotyledons</taxon>
        <taxon>Gunneridae</taxon>
        <taxon>Pentapetalae</taxon>
        <taxon>asterids</taxon>
        <taxon>lamiids</taxon>
        <taxon>Solanales</taxon>
        <taxon>Solanaceae</taxon>
        <taxon>Solanoideae</taxon>
        <taxon>Solaneae</taxon>
        <taxon>Solanum</taxon>
    </lineage>
</organism>
<dbReference type="AlphaFoldDB" id="A0AAF0QGS7"/>
<reference evidence="1" key="1">
    <citation type="submission" date="2023-08" db="EMBL/GenBank/DDBJ databases">
        <title>A de novo genome assembly of Solanum verrucosum Schlechtendal, a Mexican diploid species geographically isolated from the other diploid A-genome species in potato relatives.</title>
        <authorList>
            <person name="Hosaka K."/>
        </authorList>
    </citation>
    <scope>NUCLEOTIDE SEQUENCE</scope>
    <source>
        <tissue evidence="1">Young leaves</tissue>
    </source>
</reference>
<protein>
    <submittedName>
        <fullName evidence="1">Uncharacterized protein</fullName>
    </submittedName>
</protein>
<proteinExistence type="predicted"/>
<gene>
    <name evidence="1" type="ORF">MTR67_015947</name>
</gene>
<evidence type="ECO:0000313" key="2">
    <source>
        <dbReference type="Proteomes" id="UP001234989"/>
    </source>
</evidence>
<sequence>MNLSGCLSSEDDEVLFWEADRAGFGRKSIVQTRGQRSQQDFFLESPRLVIKIERISIILPQLMLVHYGRSCCLHW</sequence>